<dbReference type="RefSeq" id="WP_040826545.1">
    <property type="nucleotide sequence ID" value="NZ_JBIAQY010000010.1"/>
</dbReference>
<sequence>MSGTDDENIPAPQGKALGMPFDWRRPTTARARARLWNPDDARLFTPKSFGWGYTLNFYRLFHRRKPH</sequence>
<accession>A0ABW6S5J7</accession>
<evidence type="ECO:0000256" key="1">
    <source>
        <dbReference type="SAM" id="MobiDB-lite"/>
    </source>
</evidence>
<evidence type="ECO:0000313" key="4">
    <source>
        <dbReference type="Proteomes" id="UP001601992"/>
    </source>
</evidence>
<organism evidence="3 4">
    <name type="scientific">Nocardia jiangxiensis</name>
    <dbReference type="NCBI Taxonomy" id="282685"/>
    <lineage>
        <taxon>Bacteria</taxon>
        <taxon>Bacillati</taxon>
        <taxon>Actinomycetota</taxon>
        <taxon>Actinomycetes</taxon>
        <taxon>Mycobacteriales</taxon>
        <taxon>Nocardiaceae</taxon>
        <taxon>Nocardia</taxon>
    </lineage>
</organism>
<keyword evidence="4" id="KW-1185">Reference proteome</keyword>
<dbReference type="EMBL" id="JBIAQY010000010">
    <property type="protein sequence ID" value="MFF3571575.1"/>
    <property type="molecule type" value="Genomic_DNA"/>
</dbReference>
<dbReference type="InterPro" id="IPR043831">
    <property type="entry name" value="DUF5808"/>
</dbReference>
<protein>
    <submittedName>
        <fullName evidence="3">DUF5808 domain-containing protein</fullName>
    </submittedName>
</protein>
<evidence type="ECO:0000259" key="2">
    <source>
        <dbReference type="Pfam" id="PF19124"/>
    </source>
</evidence>
<proteinExistence type="predicted"/>
<dbReference type="Proteomes" id="UP001601992">
    <property type="component" value="Unassembled WGS sequence"/>
</dbReference>
<feature type="domain" description="DUF5808" evidence="2">
    <location>
        <begin position="38"/>
        <end position="60"/>
    </location>
</feature>
<feature type="region of interest" description="Disordered" evidence="1">
    <location>
        <begin position="1"/>
        <end position="23"/>
    </location>
</feature>
<reference evidence="3 4" key="1">
    <citation type="submission" date="2024-10" db="EMBL/GenBank/DDBJ databases">
        <title>The Natural Products Discovery Center: Release of the First 8490 Sequenced Strains for Exploring Actinobacteria Biosynthetic Diversity.</title>
        <authorList>
            <person name="Kalkreuter E."/>
            <person name="Kautsar S.A."/>
            <person name="Yang D."/>
            <person name="Bader C.D."/>
            <person name="Teijaro C.N."/>
            <person name="Fluegel L."/>
            <person name="Davis C.M."/>
            <person name="Simpson J.R."/>
            <person name="Lauterbach L."/>
            <person name="Steele A.D."/>
            <person name="Gui C."/>
            <person name="Meng S."/>
            <person name="Li G."/>
            <person name="Viehrig K."/>
            <person name="Ye F."/>
            <person name="Su P."/>
            <person name="Kiefer A.F."/>
            <person name="Nichols A."/>
            <person name="Cepeda A.J."/>
            <person name="Yan W."/>
            <person name="Fan B."/>
            <person name="Jiang Y."/>
            <person name="Adhikari A."/>
            <person name="Zheng C.-J."/>
            <person name="Schuster L."/>
            <person name="Cowan T.M."/>
            <person name="Smanski M.J."/>
            <person name="Chevrette M.G."/>
            <person name="De Carvalho L.P.S."/>
            <person name="Shen B."/>
        </authorList>
    </citation>
    <scope>NUCLEOTIDE SEQUENCE [LARGE SCALE GENOMIC DNA]</scope>
    <source>
        <strain evidence="3 4">NPDC002593</strain>
    </source>
</reference>
<dbReference type="Pfam" id="PF19124">
    <property type="entry name" value="DUF5808"/>
    <property type="match status" value="1"/>
</dbReference>
<gene>
    <name evidence="3" type="ORF">ACFYXQ_27730</name>
</gene>
<evidence type="ECO:0000313" key="3">
    <source>
        <dbReference type="EMBL" id="MFF3571575.1"/>
    </source>
</evidence>
<name>A0ABW6S5J7_9NOCA</name>
<comment type="caution">
    <text evidence="3">The sequence shown here is derived from an EMBL/GenBank/DDBJ whole genome shotgun (WGS) entry which is preliminary data.</text>
</comment>